<dbReference type="Proteomes" id="UP000037460">
    <property type="component" value="Unassembled WGS sequence"/>
</dbReference>
<evidence type="ECO:0000256" key="8">
    <source>
        <dbReference type="SAM" id="Phobius"/>
    </source>
</evidence>
<feature type="domain" description="ShKT" evidence="9">
    <location>
        <begin position="367"/>
        <end position="401"/>
    </location>
</feature>
<evidence type="ECO:0000256" key="7">
    <source>
        <dbReference type="SAM" id="MobiDB-lite"/>
    </source>
</evidence>
<name>A0A0M0K2N4_9EUKA</name>
<keyword evidence="3" id="KW-0808">Transferase</keyword>
<dbReference type="InterPro" id="IPR056508">
    <property type="entry name" value="HPAT-like"/>
</dbReference>
<protein>
    <recommendedName>
        <fullName evidence="9">ShKT domain-containing protein</fullName>
    </recommendedName>
</protein>
<organism evidence="10 11">
    <name type="scientific">Chrysochromulina tobinii</name>
    <dbReference type="NCBI Taxonomy" id="1460289"/>
    <lineage>
        <taxon>Eukaryota</taxon>
        <taxon>Haptista</taxon>
        <taxon>Haptophyta</taxon>
        <taxon>Prymnesiophyceae</taxon>
        <taxon>Prymnesiales</taxon>
        <taxon>Chrysochromulinaceae</taxon>
        <taxon>Chrysochromulina</taxon>
    </lineage>
</organism>
<keyword evidence="4 8" id="KW-0812">Transmembrane</keyword>
<accession>A0A0M0K2N4</accession>
<dbReference type="PANTHER" id="PTHR31485">
    <property type="entry name" value="PEPTIDYL SERINE ALPHA-GALACTOSYLTRANSFERASE"/>
    <property type="match status" value="1"/>
</dbReference>
<dbReference type="EMBL" id="JWZX01001609">
    <property type="protein sequence ID" value="KOO33065.1"/>
    <property type="molecule type" value="Genomic_DNA"/>
</dbReference>
<keyword evidence="2" id="KW-0328">Glycosyltransferase</keyword>
<evidence type="ECO:0000313" key="11">
    <source>
        <dbReference type="Proteomes" id="UP000037460"/>
    </source>
</evidence>
<gene>
    <name evidence="10" type="ORF">Ctob_008101</name>
</gene>
<feature type="transmembrane region" description="Helical" evidence="8">
    <location>
        <begin position="549"/>
        <end position="570"/>
    </location>
</feature>
<proteinExistence type="predicted"/>
<evidence type="ECO:0000256" key="6">
    <source>
        <dbReference type="ARBA" id="ARBA00023136"/>
    </source>
</evidence>
<dbReference type="Gene3D" id="1.10.10.1940">
    <property type="match status" value="1"/>
</dbReference>
<keyword evidence="5 8" id="KW-1133">Transmembrane helix</keyword>
<dbReference type="AlphaFoldDB" id="A0A0M0K2N4"/>
<dbReference type="InterPro" id="IPR003582">
    <property type="entry name" value="ShKT_dom"/>
</dbReference>
<feature type="domain" description="ShKT" evidence="9">
    <location>
        <begin position="417"/>
        <end position="453"/>
    </location>
</feature>
<feature type="region of interest" description="Disordered" evidence="7">
    <location>
        <begin position="506"/>
        <end position="525"/>
    </location>
</feature>
<evidence type="ECO:0000259" key="9">
    <source>
        <dbReference type="PROSITE" id="PS51670"/>
    </source>
</evidence>
<reference evidence="11" key="1">
    <citation type="journal article" date="2015" name="PLoS Genet.">
        <title>Genome Sequence and Transcriptome Analyses of Chrysochromulina tobin: Metabolic Tools for Enhanced Algal Fitness in the Prominent Order Prymnesiales (Haptophyceae).</title>
        <authorList>
            <person name="Hovde B.T."/>
            <person name="Deodato C.R."/>
            <person name="Hunsperger H.M."/>
            <person name="Ryken S.A."/>
            <person name="Yost W."/>
            <person name="Jha R.K."/>
            <person name="Patterson J."/>
            <person name="Monnat R.J. Jr."/>
            <person name="Barlow S.B."/>
            <person name="Starkenburg S.R."/>
            <person name="Cattolico R.A."/>
        </authorList>
    </citation>
    <scope>NUCLEOTIDE SEQUENCE</scope>
    <source>
        <strain evidence="11">CCMP291</strain>
    </source>
</reference>
<sequence>MALLHTVFSAECNNIFDWHSIALFRSHNVSGQVGGITRLLACSKEQLKTYHGLDIGPTFVHPNHRADEGMNYAAFNKPASINYFVHSTALPKDVKYIMQLDADMLIHRPLDPEALGVAPGVVLSAPYDYLVGTTSGLADVFQVKNQQHLARVGGVHVFHIDDIKRIAPLWLNFTERVREFSCRDPERYYELASPDADRKDQSEEALGRRRQFMWMVEMYAVASARAPGYVFGAAHAGIEKHIVSGELMRYTGDVLKLPGPYVIHYGIDWEVKWKDRDGFDRHYSFNKLLYLGLDAASCPRWFFPLPPYADEIPGDLLSGKKNYRDALCGRQIAEFNAALCEYYHRHCMVHPRCPPVSAEHARKHGLCVDLNQNCLSWARKGECTSNPGWMKEECAQSCGACAEQDAPPLLGRPESTCIDTAPSASCESLVHLNACTTQRPYMLEACRRSCHFCNASADAFGPKGEDERDDTAAHACPDGSDLGGGKVIVASKDPKLVALQDGLLDEQTDQPDQLSPNVGQRRTAARNDVVSLRDDTHEHLALDAAMASWPFFLVQGLMLLATGYFLRGFIDRRARSKRLQVGVGGRTQAMRH</sequence>
<comment type="subcellular location">
    <subcellularLocation>
        <location evidence="1">Membrane</location>
        <topology evidence="1">Single-pass membrane protein</topology>
    </subcellularLocation>
</comment>
<keyword evidence="6 8" id="KW-0472">Membrane</keyword>
<dbReference type="SMART" id="SM00254">
    <property type="entry name" value="ShKT"/>
    <property type="match status" value="2"/>
</dbReference>
<dbReference type="GO" id="GO:0016757">
    <property type="term" value="F:glycosyltransferase activity"/>
    <property type="evidence" value="ECO:0007669"/>
    <property type="project" value="UniProtKB-KW"/>
</dbReference>
<feature type="compositionally biased region" description="Polar residues" evidence="7">
    <location>
        <begin position="510"/>
        <end position="520"/>
    </location>
</feature>
<comment type="caution">
    <text evidence="10">The sequence shown here is derived from an EMBL/GenBank/DDBJ whole genome shotgun (WGS) entry which is preliminary data.</text>
</comment>
<evidence type="ECO:0000313" key="10">
    <source>
        <dbReference type="EMBL" id="KOO33065.1"/>
    </source>
</evidence>
<evidence type="ECO:0000256" key="4">
    <source>
        <dbReference type="ARBA" id="ARBA00022692"/>
    </source>
</evidence>
<dbReference type="PANTHER" id="PTHR31485:SF7">
    <property type="entry name" value="PEPTIDYL SERINE ALPHA-GALACTOSYLTRANSFERASE"/>
    <property type="match status" value="1"/>
</dbReference>
<dbReference type="Pfam" id="PF23452">
    <property type="entry name" value="HPAT"/>
    <property type="match status" value="1"/>
</dbReference>
<evidence type="ECO:0000256" key="5">
    <source>
        <dbReference type="ARBA" id="ARBA00022989"/>
    </source>
</evidence>
<evidence type="ECO:0000256" key="3">
    <source>
        <dbReference type="ARBA" id="ARBA00022679"/>
    </source>
</evidence>
<dbReference type="GO" id="GO:0016020">
    <property type="term" value="C:membrane"/>
    <property type="evidence" value="ECO:0007669"/>
    <property type="project" value="UniProtKB-SubCell"/>
</dbReference>
<dbReference type="Pfam" id="PF01549">
    <property type="entry name" value="ShK"/>
    <property type="match status" value="2"/>
</dbReference>
<dbReference type="InterPro" id="IPR044845">
    <property type="entry name" value="HPAT/SRGT1-like"/>
</dbReference>
<keyword evidence="11" id="KW-1185">Reference proteome</keyword>
<dbReference type="PROSITE" id="PS51670">
    <property type="entry name" value="SHKT"/>
    <property type="match status" value="2"/>
</dbReference>
<evidence type="ECO:0000256" key="1">
    <source>
        <dbReference type="ARBA" id="ARBA00004167"/>
    </source>
</evidence>
<evidence type="ECO:0000256" key="2">
    <source>
        <dbReference type="ARBA" id="ARBA00022676"/>
    </source>
</evidence>
<dbReference type="OrthoDB" id="2015991at2759"/>